<feature type="region of interest" description="Disordered" evidence="1">
    <location>
        <begin position="113"/>
        <end position="182"/>
    </location>
</feature>
<name>A0AAV4ZZD6_9AGAM</name>
<reference evidence="2" key="1">
    <citation type="submission" date="2021-10" db="EMBL/GenBank/DDBJ databases">
        <title>De novo Genome Assembly of Clathrus columnatus (Basidiomycota, Fungi) Using Illumina and Nanopore Sequence Data.</title>
        <authorList>
            <person name="Ogiso-Tanaka E."/>
            <person name="Itagaki H."/>
            <person name="Hosoya T."/>
            <person name="Hosaka K."/>
        </authorList>
    </citation>
    <scope>NUCLEOTIDE SEQUENCE</scope>
    <source>
        <strain evidence="2">MO-923</strain>
    </source>
</reference>
<feature type="region of interest" description="Disordered" evidence="1">
    <location>
        <begin position="479"/>
        <end position="535"/>
    </location>
</feature>
<feature type="region of interest" description="Disordered" evidence="1">
    <location>
        <begin position="321"/>
        <end position="351"/>
    </location>
</feature>
<evidence type="ECO:0000256" key="1">
    <source>
        <dbReference type="SAM" id="MobiDB-lite"/>
    </source>
</evidence>
<feature type="compositionally biased region" description="Low complexity" evidence="1">
    <location>
        <begin position="124"/>
        <end position="138"/>
    </location>
</feature>
<feature type="compositionally biased region" description="Polar residues" evidence="1">
    <location>
        <begin position="329"/>
        <end position="338"/>
    </location>
</feature>
<sequence length="688" mass="75514">MNSCISRLKQLQSRIRQLEQERMDLSNPKDTLPKPKSSSMSRLPTIIPPPSSSSKPHTPCSTVPSKRSPKVPALISNSSQRILLRSPPESNDEKLVSGIKSKMLPKRGICDVKDLTSPLGSGKPSTMPHRPMSPSRPSATILATSKQKNSEKKIDLQSNKPPSTTKLPVPAPRPNKRTLFSSKLDSLVLTSKLLPVSSPPRTKLSSKSAESSTVSILLASPGTGVSRNRDSVILDSPPNKGTIKPRHMMRIKKKSPTSPNQANDAQAERSTSDDKKIDLHVSFSNALDEKKIDGPSTKTGVVEPTNKLWGSWNKIRPSLQVPTIHENPDGSSPAPSMHSTDDGKRTEKRRSLAPQYLRSLISGSNESMSDSSNLVLRRSNSISGHPVLFRSSESDNAGPEISSTKKKLNPLLVGAPTLPKARLESEAEVGRVNSLRSSGKWANRSRILSADFTRRRTIHPAHPMFSFERPGSAGAMSAVSSRDEQQGTVTTTRSSEVKKQRRATMPAKPIGNSAPGDVSGQTAIDGTAGSDPGAWPSRGTLLRPLLGAQTLGRFDFEASTSTSILPRRIERGSRLWATTSPTKISSSSIRLSKLNVLGSNDTVNPESYDDKRFREYTEFCKELRAMLGDDDWSLFMNYARRFDLHVLSPDVLLQRVKKLIDGRRNIDLVMRAKMYERFSKIVHDSIRD</sequence>
<feature type="compositionally biased region" description="Polar residues" evidence="1">
    <location>
        <begin position="156"/>
        <end position="166"/>
    </location>
</feature>
<gene>
    <name evidence="2" type="ORF">Clacol_001490</name>
</gene>
<evidence type="ECO:0000313" key="3">
    <source>
        <dbReference type="Proteomes" id="UP001050691"/>
    </source>
</evidence>
<comment type="caution">
    <text evidence="2">The sequence shown here is derived from an EMBL/GenBank/DDBJ whole genome shotgun (WGS) entry which is preliminary data.</text>
</comment>
<feature type="compositionally biased region" description="Basic and acidic residues" evidence="1">
    <location>
        <begin position="266"/>
        <end position="277"/>
    </location>
</feature>
<dbReference type="AlphaFoldDB" id="A0AAV4ZZD6"/>
<accession>A0AAV4ZZD6</accession>
<feature type="compositionally biased region" description="Basic residues" evidence="1">
    <location>
        <begin position="243"/>
        <end position="255"/>
    </location>
</feature>
<proteinExistence type="predicted"/>
<keyword evidence="3" id="KW-1185">Reference proteome</keyword>
<organism evidence="2 3">
    <name type="scientific">Clathrus columnatus</name>
    <dbReference type="NCBI Taxonomy" id="1419009"/>
    <lineage>
        <taxon>Eukaryota</taxon>
        <taxon>Fungi</taxon>
        <taxon>Dikarya</taxon>
        <taxon>Basidiomycota</taxon>
        <taxon>Agaricomycotina</taxon>
        <taxon>Agaricomycetes</taxon>
        <taxon>Phallomycetidae</taxon>
        <taxon>Phallales</taxon>
        <taxon>Clathraceae</taxon>
        <taxon>Clathrus</taxon>
    </lineage>
</organism>
<dbReference type="Proteomes" id="UP001050691">
    <property type="component" value="Unassembled WGS sequence"/>
</dbReference>
<feature type="region of interest" description="Disordered" evidence="1">
    <location>
        <begin position="220"/>
        <end position="277"/>
    </location>
</feature>
<evidence type="ECO:0000313" key="2">
    <source>
        <dbReference type="EMBL" id="GJJ07290.1"/>
    </source>
</evidence>
<protein>
    <submittedName>
        <fullName evidence="2">Uncharacterized protein</fullName>
    </submittedName>
</protein>
<feature type="region of interest" description="Disordered" evidence="1">
    <location>
        <begin position="17"/>
        <end position="73"/>
    </location>
</feature>
<feature type="compositionally biased region" description="Low complexity" evidence="1">
    <location>
        <begin position="52"/>
        <end position="62"/>
    </location>
</feature>
<dbReference type="EMBL" id="BPWL01000002">
    <property type="protein sequence ID" value="GJJ07290.1"/>
    <property type="molecule type" value="Genomic_DNA"/>
</dbReference>